<comment type="caution">
    <text evidence="1">The sequence shown here is derived from an EMBL/GenBank/DDBJ whole genome shotgun (WGS) entry which is preliminary data.</text>
</comment>
<evidence type="ECO:0000313" key="1">
    <source>
        <dbReference type="EMBL" id="KJZ63042.1"/>
    </source>
</evidence>
<protein>
    <recommendedName>
        <fullName evidence="3">PD-(D/E)XK motif protein</fullName>
    </recommendedName>
</protein>
<dbReference type="OrthoDB" id="2808696at2"/>
<evidence type="ECO:0008006" key="3">
    <source>
        <dbReference type="Google" id="ProtNLM"/>
    </source>
</evidence>
<dbReference type="RefSeq" id="WP_046056215.1">
    <property type="nucleotide sequence ID" value="NZ_LACH01000061.1"/>
</dbReference>
<evidence type="ECO:0000313" key="2">
    <source>
        <dbReference type="Proteomes" id="UP000033400"/>
    </source>
</evidence>
<gene>
    <name evidence="1" type="ORF">VD17_25370</name>
</gene>
<accession>A0A0F4V522</accession>
<sequence length="303" mass="33258">MNLLEEIRFGFANLGKNGLMLPINHMPGSAPAWVFSEGSVFGVAVELNDDRLVAETFTGSQLISVDRIVGGEARRLLRLESSLQSLRNEFAVICAHMITPGENDCLRRELLAEPSAWWKKWRHLLGNSLAAKSSYGALAEMLTIEKLMNQGMEVQWHGPSGGVVDVWTPSTGYEVKATVSRYDSCIHVAGQFQLALASVGLLNLIHYRFEPSTSGDSIDSVAQRLINAGFDSEELTQSLARIGFHPGSSTRRETFIVLESRVFPVDADFPRIVPDSFSGGNLPAGIVRVEYQVDLAGLVHQPF</sequence>
<proteinExistence type="predicted"/>
<dbReference type="AlphaFoldDB" id="A0A0F4V522"/>
<dbReference type="EMBL" id="LACH01000061">
    <property type="protein sequence ID" value="KJZ63042.1"/>
    <property type="molecule type" value="Genomic_DNA"/>
</dbReference>
<organism evidence="1 2">
    <name type="scientific">Pseudomonas fluorescens</name>
    <dbReference type="NCBI Taxonomy" id="294"/>
    <lineage>
        <taxon>Bacteria</taxon>
        <taxon>Pseudomonadati</taxon>
        <taxon>Pseudomonadota</taxon>
        <taxon>Gammaproteobacteria</taxon>
        <taxon>Pseudomonadales</taxon>
        <taxon>Pseudomonadaceae</taxon>
        <taxon>Pseudomonas</taxon>
    </lineage>
</organism>
<dbReference type="Pfam" id="PF14390">
    <property type="entry name" value="DUF4420"/>
    <property type="match status" value="1"/>
</dbReference>
<dbReference type="InterPro" id="IPR025534">
    <property type="entry name" value="DUF4420"/>
</dbReference>
<dbReference type="Proteomes" id="UP000033400">
    <property type="component" value="Unassembled WGS sequence"/>
</dbReference>
<dbReference type="PATRIC" id="fig|294.133.peg.4966"/>
<reference evidence="1 2" key="1">
    <citation type="submission" date="2015-03" db="EMBL/GenBank/DDBJ databases">
        <title>Comparative genomics of Pseudomonas insights into diversity of traits involved in vanlence and defense.</title>
        <authorList>
            <person name="Qin Y."/>
        </authorList>
    </citation>
    <scope>NUCLEOTIDE SEQUENCE [LARGE SCALE GENOMIC DNA]</scope>
    <source>
        <strain evidence="1 2">H24</strain>
    </source>
</reference>
<name>A0A0F4V522_PSEFL</name>